<organism evidence="1 2">
    <name type="scientific">Streptomyces venezuelae</name>
    <dbReference type="NCBI Taxonomy" id="54571"/>
    <lineage>
        <taxon>Bacteria</taxon>
        <taxon>Bacillati</taxon>
        <taxon>Actinomycetota</taxon>
        <taxon>Actinomycetes</taxon>
        <taxon>Kitasatosporales</taxon>
        <taxon>Streptomycetaceae</taxon>
        <taxon>Streptomyces</taxon>
    </lineage>
</organism>
<dbReference type="OrthoDB" id="3781969at2"/>
<reference evidence="1 2" key="1">
    <citation type="submission" date="2018-05" db="EMBL/GenBank/DDBJ databases">
        <title>Streptomyces venezuelae.</title>
        <authorList>
            <person name="Kim W."/>
            <person name="Lee N."/>
            <person name="Cho B.-K."/>
        </authorList>
    </citation>
    <scope>NUCLEOTIDE SEQUENCE [LARGE SCALE GENOMIC DNA]</scope>
    <source>
        <strain evidence="1 2">ATCC 14583</strain>
    </source>
</reference>
<accession>A0A5P2BAX1</accession>
<dbReference type="Proteomes" id="UP000323046">
    <property type="component" value="Chromosome"/>
</dbReference>
<dbReference type="EMBL" id="CP029193">
    <property type="protein sequence ID" value="QES27643.1"/>
    <property type="molecule type" value="Genomic_DNA"/>
</dbReference>
<dbReference type="RefSeq" id="WP_150168751.1">
    <property type="nucleotide sequence ID" value="NZ_CP029193.1"/>
</dbReference>
<keyword evidence="2" id="KW-1185">Reference proteome</keyword>
<evidence type="ECO:0000313" key="1">
    <source>
        <dbReference type="EMBL" id="QES27643.1"/>
    </source>
</evidence>
<protein>
    <submittedName>
        <fullName evidence="1">Uncharacterized protein</fullName>
    </submittedName>
</protein>
<proteinExistence type="predicted"/>
<sequence length="124" mass="13394">MTDTETALKEATTTIEGVIGAALVDYTSGMALGTIGGGKDLDLSVAAAGNTDVVRAKLRTMEMLGLKDEIEDILISLGTQYHLIRLMKGRNNNGLFLYLALDKDRSNLAMARHQLKRIETGLDV</sequence>
<dbReference type="AlphaFoldDB" id="A0A5P2BAX1"/>
<gene>
    <name evidence="1" type="ORF">DEJ47_15385</name>
</gene>
<name>A0A5P2BAX1_STRVZ</name>
<evidence type="ECO:0000313" key="2">
    <source>
        <dbReference type="Proteomes" id="UP000323046"/>
    </source>
</evidence>